<protein>
    <submittedName>
        <fullName evidence="8">Uncharacterized protein</fullName>
    </submittedName>
</protein>
<dbReference type="InterPro" id="IPR004254">
    <property type="entry name" value="AdipoR/HlyIII-related"/>
</dbReference>
<reference evidence="8 9" key="1">
    <citation type="submission" date="2016-06" db="EMBL/GenBank/DDBJ databases">
        <title>Evolution of pathogenesis and genome organization in the Tremellales.</title>
        <authorList>
            <person name="Cuomo C."/>
            <person name="Litvintseva A."/>
            <person name="Heitman J."/>
            <person name="Chen Y."/>
            <person name="Sun S."/>
            <person name="Springer D."/>
            <person name="Dromer F."/>
            <person name="Young S."/>
            <person name="Zeng Q."/>
            <person name="Chapman S."/>
            <person name="Gujja S."/>
            <person name="Saif S."/>
            <person name="Birren B."/>
        </authorList>
    </citation>
    <scope>NUCLEOTIDE SEQUENCE [LARGE SCALE GENOMIC DNA]</scope>
    <source>
        <strain evidence="8 9">ATCC 28783</strain>
    </source>
</reference>
<evidence type="ECO:0000256" key="5">
    <source>
        <dbReference type="PIRSR" id="PIRSR604254-1"/>
    </source>
</evidence>
<dbReference type="EMBL" id="SDIL01000054">
    <property type="protein sequence ID" value="RXK38087.1"/>
    <property type="molecule type" value="Genomic_DNA"/>
</dbReference>
<keyword evidence="2 7" id="KW-0812">Transmembrane</keyword>
<dbReference type="Proteomes" id="UP000289152">
    <property type="component" value="Unassembled WGS sequence"/>
</dbReference>
<evidence type="ECO:0000256" key="6">
    <source>
        <dbReference type="SAM" id="MobiDB-lite"/>
    </source>
</evidence>
<comment type="subcellular location">
    <subcellularLocation>
        <location evidence="1">Membrane</location>
        <topology evidence="1">Multi-pass membrane protein</topology>
    </subcellularLocation>
</comment>
<keyword evidence="9" id="KW-1185">Reference proteome</keyword>
<feature type="transmembrane region" description="Helical" evidence="7">
    <location>
        <begin position="491"/>
        <end position="510"/>
    </location>
</feature>
<evidence type="ECO:0000313" key="8">
    <source>
        <dbReference type="EMBL" id="RXK38087.1"/>
    </source>
</evidence>
<keyword evidence="4 7" id="KW-0472">Membrane</keyword>
<proteinExistence type="predicted"/>
<dbReference type="VEuPathDB" id="FungiDB:TREMEDRAFT_31343"/>
<dbReference type="PANTHER" id="PTHR20855">
    <property type="entry name" value="ADIPOR/PROGESTIN RECEPTOR-RELATED"/>
    <property type="match status" value="1"/>
</dbReference>
<gene>
    <name evidence="8" type="ORF">M231_04646</name>
</gene>
<accession>A0A4V1M3U5</accession>
<evidence type="ECO:0000256" key="2">
    <source>
        <dbReference type="ARBA" id="ARBA00022692"/>
    </source>
</evidence>
<feature type="region of interest" description="Disordered" evidence="6">
    <location>
        <begin position="56"/>
        <end position="122"/>
    </location>
</feature>
<dbReference type="GO" id="GO:0038023">
    <property type="term" value="F:signaling receptor activity"/>
    <property type="evidence" value="ECO:0007669"/>
    <property type="project" value="TreeGrafter"/>
</dbReference>
<feature type="transmembrane region" description="Helical" evidence="7">
    <location>
        <begin position="460"/>
        <end position="485"/>
    </location>
</feature>
<feature type="compositionally biased region" description="Polar residues" evidence="6">
    <location>
        <begin position="57"/>
        <end position="81"/>
    </location>
</feature>
<keyword evidence="3 7" id="KW-1133">Transmembrane helix</keyword>
<sequence length="544" mass="59800">MPTAKEASDPTRPARTSWARRLSHPTLPTFPHNIPNLRAALLGYISEVEDAIRERLSSVSAPDQPVDSSGTSSKLQVISDTSSDDENLGSSSISDQTFVTSPNTSPRRNANTPPPDPLEPTNDLTLLRQLNTLREDVLAYLPNRLPAWSLNQDWLASLPSRLRVVDAVVSVPGGNTEGAKGKNKEEGNEGNGALDAARGKVLELVQSFLPAEDWAGWHRLGWSEGGYPPPSSPFHDDAMEDEEDEPEYLFPNRTPASAQAVARRRIVRSKSLGASSVGWRNDLPILTRSKTTPNVLTNDSDETDLTLSPATEAIGVEPEDMKRISDMGMGPTVAEALEKADDGRRLIGYEDLPFVWRNNEHIITGYRFIPMHANTGPIPLIKSAFGWHNETVNIQSHFVPTIILLLLIPIMVIHSPLPDAHWLDTAILAMYFLAAVACLSSSASWHVLSGSASRGWFEWGACVDYIGISWLISASFFTVVYNGFYCHPTAVFTWGSINLFCGALGSYLPFQKWFNERKHKMLISFCENGAKPDLNEEAESGKGI</sequence>
<keyword evidence="5" id="KW-0862">Zinc</keyword>
<dbReference type="FunCoup" id="A0A4V1M3U5">
    <property type="interactions" value="5"/>
</dbReference>
<dbReference type="GO" id="GO:0046872">
    <property type="term" value="F:metal ion binding"/>
    <property type="evidence" value="ECO:0007669"/>
    <property type="project" value="UniProtKB-KW"/>
</dbReference>
<dbReference type="InParanoid" id="A0A4V1M3U5"/>
<evidence type="ECO:0000313" key="9">
    <source>
        <dbReference type="Proteomes" id="UP000289152"/>
    </source>
</evidence>
<organism evidence="8 9">
    <name type="scientific">Tremella mesenterica</name>
    <name type="common">Jelly fungus</name>
    <dbReference type="NCBI Taxonomy" id="5217"/>
    <lineage>
        <taxon>Eukaryota</taxon>
        <taxon>Fungi</taxon>
        <taxon>Dikarya</taxon>
        <taxon>Basidiomycota</taxon>
        <taxon>Agaricomycotina</taxon>
        <taxon>Tremellomycetes</taxon>
        <taxon>Tremellales</taxon>
        <taxon>Tremellaceae</taxon>
        <taxon>Tremella</taxon>
    </lineage>
</organism>
<evidence type="ECO:0000256" key="1">
    <source>
        <dbReference type="ARBA" id="ARBA00004141"/>
    </source>
</evidence>
<dbReference type="STRING" id="5217.A0A4V1M3U5"/>
<feature type="compositionally biased region" description="Polar residues" evidence="6">
    <location>
        <begin position="88"/>
        <end position="111"/>
    </location>
</feature>
<name>A0A4V1M3U5_TREME</name>
<dbReference type="AlphaFoldDB" id="A0A4V1M3U5"/>
<dbReference type="GO" id="GO:0016020">
    <property type="term" value="C:membrane"/>
    <property type="evidence" value="ECO:0007669"/>
    <property type="project" value="UniProtKB-SubCell"/>
</dbReference>
<keyword evidence="5" id="KW-0479">Metal-binding</keyword>
<dbReference type="OrthoDB" id="5585746at2759"/>
<evidence type="ECO:0000256" key="3">
    <source>
        <dbReference type="ARBA" id="ARBA00022989"/>
    </source>
</evidence>
<feature type="transmembrane region" description="Helical" evidence="7">
    <location>
        <begin position="429"/>
        <end position="448"/>
    </location>
</feature>
<comment type="caution">
    <text evidence="8">The sequence shown here is derived from an EMBL/GenBank/DDBJ whole genome shotgun (WGS) entry which is preliminary data.</text>
</comment>
<dbReference type="Pfam" id="PF03006">
    <property type="entry name" value="HlyIII"/>
    <property type="match status" value="1"/>
</dbReference>
<evidence type="ECO:0000256" key="4">
    <source>
        <dbReference type="ARBA" id="ARBA00023136"/>
    </source>
</evidence>
<feature type="binding site" evidence="5">
    <location>
        <position position="446"/>
    </location>
    <ligand>
        <name>Zn(2+)</name>
        <dbReference type="ChEBI" id="CHEBI:29105"/>
    </ligand>
</feature>
<dbReference type="PANTHER" id="PTHR20855:SF97">
    <property type="entry name" value="ADIPOR-LIKE RECEPTOR IZH3-RELATED"/>
    <property type="match status" value="1"/>
</dbReference>
<feature type="region of interest" description="Disordered" evidence="6">
    <location>
        <begin position="1"/>
        <end position="33"/>
    </location>
</feature>
<feature type="transmembrane region" description="Helical" evidence="7">
    <location>
        <begin position="398"/>
        <end position="417"/>
    </location>
</feature>
<evidence type="ECO:0000256" key="7">
    <source>
        <dbReference type="SAM" id="Phobius"/>
    </source>
</evidence>
<dbReference type="GO" id="GO:0006882">
    <property type="term" value="P:intracellular zinc ion homeostasis"/>
    <property type="evidence" value="ECO:0007669"/>
    <property type="project" value="TreeGrafter"/>
</dbReference>